<keyword evidence="3" id="KW-1185">Reference proteome</keyword>
<protein>
    <submittedName>
        <fullName evidence="2">Uncharacterized protein</fullName>
    </submittedName>
</protein>
<evidence type="ECO:0000313" key="2">
    <source>
        <dbReference type="EMBL" id="ETO13122.1"/>
    </source>
</evidence>
<comment type="caution">
    <text evidence="2">The sequence shown here is derived from an EMBL/GenBank/DDBJ whole genome shotgun (WGS) entry which is preliminary data.</text>
</comment>
<keyword evidence="1" id="KW-0812">Transmembrane</keyword>
<reference evidence="2 3" key="1">
    <citation type="journal article" date="2013" name="Curr. Biol.">
        <title>The Genome of the Foraminiferan Reticulomyxa filosa.</title>
        <authorList>
            <person name="Glockner G."/>
            <person name="Hulsmann N."/>
            <person name="Schleicher M."/>
            <person name="Noegel A.A."/>
            <person name="Eichinger L."/>
            <person name="Gallinger C."/>
            <person name="Pawlowski J."/>
            <person name="Sierra R."/>
            <person name="Euteneuer U."/>
            <person name="Pillet L."/>
            <person name="Moustafa A."/>
            <person name="Platzer M."/>
            <person name="Groth M."/>
            <person name="Szafranski K."/>
            <person name="Schliwa M."/>
        </authorList>
    </citation>
    <scope>NUCLEOTIDE SEQUENCE [LARGE SCALE GENOMIC DNA]</scope>
</reference>
<evidence type="ECO:0000256" key="1">
    <source>
        <dbReference type="SAM" id="Phobius"/>
    </source>
</evidence>
<keyword evidence="1" id="KW-1133">Transmembrane helix</keyword>
<feature type="transmembrane region" description="Helical" evidence="1">
    <location>
        <begin position="79"/>
        <end position="101"/>
    </location>
</feature>
<name>X6MI62_RETFI</name>
<accession>X6MI62</accession>
<gene>
    <name evidence="2" type="ORF">RFI_24253</name>
</gene>
<dbReference type="AlphaFoldDB" id="X6MI62"/>
<sequence>MYLNKIRGRKVSKRGSYMSEQSIEPTVSLAIQNQLKNAPHYKDPATGLLKRFSVWRYSFAQFADLGIGVYLYFEFLQQLAIVFGVMFICVLPLKSIFFFFANEYIKPKKKYHTREIPRSQLGFEQTTIGNLGSPNTTAEIVYPFAFPGLGTNTISKKKQGLSTLIFLCFLEIVKHKQENTARNLEEKITTIADFSVRIGKLPPDFYNRHELQRWCEERWGEVAEVAMLLCYNDGDITAMYMEKSELVQQKRVLEKKGVNTEELGTILSKISKLDAKISAFKQSYVYPLKKILCLRKQVIKKKKKI</sequence>
<evidence type="ECO:0000313" key="3">
    <source>
        <dbReference type="Proteomes" id="UP000023152"/>
    </source>
</evidence>
<dbReference type="EMBL" id="ASPP01020809">
    <property type="protein sequence ID" value="ETO13122.1"/>
    <property type="molecule type" value="Genomic_DNA"/>
</dbReference>
<keyword evidence="1" id="KW-0472">Membrane</keyword>
<feature type="transmembrane region" description="Helical" evidence="1">
    <location>
        <begin position="54"/>
        <end position="73"/>
    </location>
</feature>
<dbReference type="Proteomes" id="UP000023152">
    <property type="component" value="Unassembled WGS sequence"/>
</dbReference>
<proteinExistence type="predicted"/>
<organism evidence="2 3">
    <name type="scientific">Reticulomyxa filosa</name>
    <dbReference type="NCBI Taxonomy" id="46433"/>
    <lineage>
        <taxon>Eukaryota</taxon>
        <taxon>Sar</taxon>
        <taxon>Rhizaria</taxon>
        <taxon>Retaria</taxon>
        <taxon>Foraminifera</taxon>
        <taxon>Monothalamids</taxon>
        <taxon>Reticulomyxidae</taxon>
        <taxon>Reticulomyxa</taxon>
    </lineage>
</organism>